<name>A0A9D2SRX8_9FIRM</name>
<dbReference type="Proteomes" id="UP000823891">
    <property type="component" value="Unassembled WGS sequence"/>
</dbReference>
<dbReference type="Pfam" id="PF03358">
    <property type="entry name" value="FMN_red"/>
    <property type="match status" value="1"/>
</dbReference>
<dbReference type="InterPro" id="IPR029039">
    <property type="entry name" value="Flavoprotein-like_sf"/>
</dbReference>
<dbReference type="InterPro" id="IPR005025">
    <property type="entry name" value="FMN_Rdtase-like_dom"/>
</dbReference>
<dbReference type="GO" id="GO:0016491">
    <property type="term" value="F:oxidoreductase activity"/>
    <property type="evidence" value="ECO:0007669"/>
    <property type="project" value="InterPro"/>
</dbReference>
<evidence type="ECO:0000259" key="3">
    <source>
        <dbReference type="Pfam" id="PF03358"/>
    </source>
</evidence>
<keyword evidence="2" id="KW-0288">FMN</keyword>
<evidence type="ECO:0000256" key="2">
    <source>
        <dbReference type="ARBA" id="ARBA00022643"/>
    </source>
</evidence>
<dbReference type="PANTHER" id="PTHR43278">
    <property type="entry name" value="NAD(P)H-DEPENDENT FMN-CONTAINING OXIDOREDUCTASE YWQN-RELATED"/>
    <property type="match status" value="1"/>
</dbReference>
<feature type="domain" description="NADPH-dependent FMN reductase-like" evidence="3">
    <location>
        <begin position="1"/>
        <end position="144"/>
    </location>
</feature>
<dbReference type="EMBL" id="DWWS01000046">
    <property type="protein sequence ID" value="HJC24631.1"/>
    <property type="molecule type" value="Genomic_DNA"/>
</dbReference>
<evidence type="ECO:0000313" key="5">
    <source>
        <dbReference type="Proteomes" id="UP000823891"/>
    </source>
</evidence>
<dbReference type="AlphaFoldDB" id="A0A9D2SRX8"/>
<evidence type="ECO:0000256" key="1">
    <source>
        <dbReference type="ARBA" id="ARBA00022630"/>
    </source>
</evidence>
<proteinExistence type="predicted"/>
<reference evidence="4" key="2">
    <citation type="submission" date="2021-04" db="EMBL/GenBank/DDBJ databases">
        <authorList>
            <person name="Gilroy R."/>
        </authorList>
    </citation>
    <scope>NUCLEOTIDE SEQUENCE</scope>
    <source>
        <strain evidence="4">USAMLcec2-132</strain>
    </source>
</reference>
<dbReference type="PANTHER" id="PTHR43278:SF4">
    <property type="entry name" value="NAD(P)H-DEPENDENT FMN-CONTAINING OXIDOREDUCTASE YWQN-RELATED"/>
    <property type="match status" value="1"/>
</dbReference>
<dbReference type="InterPro" id="IPR051796">
    <property type="entry name" value="ISF_SsuE-like"/>
</dbReference>
<keyword evidence="1" id="KW-0285">Flavoprotein</keyword>
<organism evidence="4 5">
    <name type="scientific">Candidatus Eisenbergiella merdavium</name>
    <dbReference type="NCBI Taxonomy" id="2838551"/>
    <lineage>
        <taxon>Bacteria</taxon>
        <taxon>Bacillati</taxon>
        <taxon>Bacillota</taxon>
        <taxon>Clostridia</taxon>
        <taxon>Lachnospirales</taxon>
        <taxon>Lachnospiraceae</taxon>
        <taxon>Eisenbergiella</taxon>
    </lineage>
</organism>
<evidence type="ECO:0000313" key="4">
    <source>
        <dbReference type="EMBL" id="HJC24631.1"/>
    </source>
</evidence>
<accession>A0A9D2SRX8</accession>
<dbReference type="SUPFAM" id="SSF52218">
    <property type="entry name" value="Flavoproteins"/>
    <property type="match status" value="1"/>
</dbReference>
<protein>
    <submittedName>
        <fullName evidence="4">Flavodoxin family protein</fullName>
    </submittedName>
</protein>
<gene>
    <name evidence="4" type="ORF">H9761_13140</name>
</gene>
<comment type="caution">
    <text evidence="4">The sequence shown here is derived from an EMBL/GenBank/DDBJ whole genome shotgun (WGS) entry which is preliminary data.</text>
</comment>
<reference evidence="4" key="1">
    <citation type="journal article" date="2021" name="PeerJ">
        <title>Extensive microbial diversity within the chicken gut microbiome revealed by metagenomics and culture.</title>
        <authorList>
            <person name="Gilroy R."/>
            <person name="Ravi A."/>
            <person name="Getino M."/>
            <person name="Pursley I."/>
            <person name="Horton D.L."/>
            <person name="Alikhan N.F."/>
            <person name="Baker D."/>
            <person name="Gharbi K."/>
            <person name="Hall N."/>
            <person name="Watson M."/>
            <person name="Adriaenssens E.M."/>
            <person name="Foster-Nyarko E."/>
            <person name="Jarju S."/>
            <person name="Secka A."/>
            <person name="Antonio M."/>
            <person name="Oren A."/>
            <person name="Chaudhuri R.R."/>
            <person name="La Ragione R."/>
            <person name="Hildebrand F."/>
            <person name="Pallen M.J."/>
        </authorList>
    </citation>
    <scope>NUCLEOTIDE SEQUENCE</scope>
    <source>
        <strain evidence="4">USAMLcec2-132</strain>
    </source>
</reference>
<sequence length="177" mass="19461">MKVTVITGSGHKNGTSALLADSFIKGATEAGHEIYRYDAAFEEVHPCMACDRCHRTGKCAYGGSYEKLIPHLKEADVLVFVTPVYYFGMTAALKAVIDRFHQMGGFSHGERKAILMATAWDSGKHVMEPLVAHYRAITDYLGWTDAGMVLALGAGTRSMIERSPYPAQAYRLGKNLR</sequence>
<dbReference type="Gene3D" id="3.40.50.360">
    <property type="match status" value="1"/>
</dbReference>